<dbReference type="InterPro" id="IPR056823">
    <property type="entry name" value="TEN-like_YD-shell"/>
</dbReference>
<keyword evidence="3" id="KW-1133">Transmembrane helix</keyword>
<sequence length="1678" mass="185889">MSANTSLHSNAFNFMGYLQGGVDPRTGQYTVSISLLEAKVNALQGPDLPLALFFSPLNPFDSGYGLGWNLQLSQYDTATQVVSAHSGGSFRCTSSEDSRLLMREQKIDDFRLFDEGGGNYRLVHRSGLVERLVKQPGSDLALPQEVYGDKGHLLKLEYQQFRDKDNKIHPRLALIKDHNNKVVLRIDRQNDGLDIHLNPNDSGNAKATYHLQLDNLMRVSRVVLPTTEAASWRYQYEEIEKLHVIKEVDTPIGANEVITHSRVAGDHHRVPDQAGGGFLPRVLRHVIKPSSGQHDTLTMVYAYALSKGNGYKAGNNFLGANLIHNKPDHGLDYLFSSVGTYAYGSTETRTKQGEEHKVEREYNRFHLLVREETTHTDTTTRVTSTEMTETAYYSNGGYFHEDHAYCQLPGITTRTWKRNSGMPYLEGDIRQYKPDGNLQSEAQVHGDPRIDKPVLGLTTAYEWYATGGEGADPRDPNFFTPRLKRTARIPDPTAEHKDAPTLYQHYSYEKADALPGKGPKSWHRIKREVLSLSENESGDGLQATDYAYFDTPSQPQTHGRVEAETVTLNGKATVTSYCYDCEEAPGQRVSAPVDLPAHVKALQGRIKPLQRKLLDDEPVLTIFQTVTGWDHKEAGSPEESRQKTMSLTHSLLTGEPVLFEDNNGVRILTQYDELRRVTDEIVAPDQDDFKATRHYEYTLCGANSSESKQIMTNVRGVITTTYVDGLGRPVRECRSHIDENKPNTSMETVSITYNTFGQKVSETLIDYLPKMPTENDPTPSPIALPLTRTFAYNSWGEECCVTGADGVQHHKFIEPTGSTAHKGPIEHAWRQGSGGATQISGKTESWLNAFDKPMKTQRLLANGKAYAEQHYEYDGLGNCRVQKDERTHSTRFDFDTWDRMTQTTLADGTQVTRDYAEHTRKELATAIRAHSSGASMRPLGSQTFDGLDRLGSKTTGNRTEHLFYPAGMTRPERLISANGDEISFDYDPQLTDAPKLTKAPEGDAEFTFNKTSARLEKAINQQGTRTYEYDWNNRVTLERWSDDQNKPLYAIRQGISLHGRMCWQKIDNGPDSTFTYDEHGRPKKTSQGNLESDFYYDTLGQLEKVELVDLQTQEKLTTTFIYDDQGREKKRTFKRGAQPERSITQEWAPGNLLELRHLEEGKTSLLREEFIYDERGRLCKHLCSGRDLPRNEQDQEYTAQAFTYDGLDNITSRTTTLKDQTEHTATFKYEEEDPCQLSRVIYSPARPDTPERFDYDANGCQLNDEHGRSMRYDSEKRLLQVSKTSKKAGGTYHYDAHGHLIRTKQAEGSDDTLLLFEKNRLRLAIRGEIQTHLLHAGNLPLGQQQADDTSMTRMFSCTASGSVIADSPQPADGNPGYSAYGQRFGALASLLGFNGEYLDPDSGWYLLGRGHRAYNPELMRFQGPDTLSPFGNGGINCYAYCQGNPITFSDPTGRASRGLAERDERGLAKRGKRGVEITPEQQWMIQQQQGGGSGVWIALGVGILFTALSIVATIVTLGAAAGAVAVSMSATAASAGAVAGTTSAAMAGAAVAGTSAVAAVGAMSASAALLAAAPQVVMAGMSVAGTIAQVVSFGVETAANFTLDPSLAEAAKIVGYVTMVMALSDNLSGLAIQRIGQTGSQKPAGSGLGSQWHDQKSNFRIPRPTYDGTTQSSANIRM</sequence>
<dbReference type="RefSeq" id="WP_263158583.1">
    <property type="nucleotide sequence ID" value="NZ_CP083803.1"/>
</dbReference>
<feature type="transmembrane region" description="Helical" evidence="3">
    <location>
        <begin position="1494"/>
        <end position="1512"/>
    </location>
</feature>
<dbReference type="InterPro" id="IPR031325">
    <property type="entry name" value="RHS_repeat"/>
</dbReference>
<reference evidence="5" key="1">
    <citation type="submission" date="2021-08" db="EMBL/GenBank/DDBJ databases">
        <authorList>
            <person name="Yaryura P.M."/>
            <person name="Bianco M.I."/>
            <person name="Morais C."/>
            <person name="Setubal J.C."/>
        </authorList>
    </citation>
    <scope>NUCLEOTIDE SEQUENCE</scope>
    <source>
        <strain evidence="5">AP1</strain>
    </source>
</reference>
<evidence type="ECO:0000256" key="1">
    <source>
        <dbReference type="ARBA" id="ARBA00022737"/>
    </source>
</evidence>
<feature type="compositionally biased region" description="Polar residues" evidence="2">
    <location>
        <begin position="1667"/>
        <end position="1678"/>
    </location>
</feature>
<evidence type="ECO:0000313" key="5">
    <source>
        <dbReference type="EMBL" id="UXZ44242.1"/>
    </source>
</evidence>
<dbReference type="Proteomes" id="UP001209279">
    <property type="component" value="Chromosome"/>
</dbReference>
<evidence type="ECO:0000256" key="3">
    <source>
        <dbReference type="SAM" id="Phobius"/>
    </source>
</evidence>
<evidence type="ECO:0000313" key="6">
    <source>
        <dbReference type="Proteomes" id="UP001209279"/>
    </source>
</evidence>
<feature type="region of interest" description="Disordered" evidence="2">
    <location>
        <begin position="1641"/>
        <end position="1678"/>
    </location>
</feature>
<keyword evidence="3" id="KW-0472">Membrane</keyword>
<name>A0AAJ5SS10_9PSED</name>
<dbReference type="InterPro" id="IPR022385">
    <property type="entry name" value="Rhs_assc_core"/>
</dbReference>
<feature type="transmembrane region" description="Helical" evidence="3">
    <location>
        <begin position="1519"/>
        <end position="1539"/>
    </location>
</feature>
<evidence type="ECO:0000256" key="2">
    <source>
        <dbReference type="SAM" id="MobiDB-lite"/>
    </source>
</evidence>
<dbReference type="EMBL" id="CP083803">
    <property type="protein sequence ID" value="UXZ44242.1"/>
    <property type="molecule type" value="Genomic_DNA"/>
</dbReference>
<feature type="transmembrane region" description="Helical" evidence="3">
    <location>
        <begin position="1545"/>
        <end position="1572"/>
    </location>
</feature>
<evidence type="ECO:0000259" key="4">
    <source>
        <dbReference type="Pfam" id="PF25023"/>
    </source>
</evidence>
<dbReference type="Pfam" id="PF05593">
    <property type="entry name" value="RHS_repeat"/>
    <property type="match status" value="1"/>
</dbReference>
<proteinExistence type="predicted"/>
<dbReference type="PANTHER" id="PTHR32305:SF15">
    <property type="entry name" value="PROTEIN RHSA-RELATED"/>
    <property type="match status" value="1"/>
</dbReference>
<dbReference type="InterPro" id="IPR050708">
    <property type="entry name" value="T6SS_VgrG/RHS"/>
</dbReference>
<dbReference type="Pfam" id="PF25023">
    <property type="entry name" value="TEN_YD-shell"/>
    <property type="match status" value="1"/>
</dbReference>
<feature type="domain" description="Teneurin-like YD-shell" evidence="4">
    <location>
        <begin position="1193"/>
        <end position="1305"/>
    </location>
</feature>
<dbReference type="NCBIfam" id="TIGR03696">
    <property type="entry name" value="Rhs_assc_core"/>
    <property type="match status" value="1"/>
</dbReference>
<keyword evidence="3" id="KW-0812">Transmembrane</keyword>
<dbReference type="PANTHER" id="PTHR32305">
    <property type="match status" value="1"/>
</dbReference>
<keyword evidence="1" id="KW-0677">Repeat</keyword>
<accession>A0AAJ5SS10</accession>
<dbReference type="Gene3D" id="2.180.10.10">
    <property type="entry name" value="RHS repeat-associated core"/>
    <property type="match status" value="2"/>
</dbReference>
<organism evidence="5 6">
    <name type="scientific">Pseudomonas soli</name>
    <dbReference type="NCBI Taxonomy" id="1306993"/>
    <lineage>
        <taxon>Bacteria</taxon>
        <taxon>Pseudomonadati</taxon>
        <taxon>Pseudomonadota</taxon>
        <taxon>Gammaproteobacteria</taxon>
        <taxon>Pseudomonadales</taxon>
        <taxon>Pseudomonadaceae</taxon>
        <taxon>Pseudomonas</taxon>
    </lineage>
</organism>
<protein>
    <recommendedName>
        <fullName evidence="4">Teneurin-like YD-shell domain-containing protein</fullName>
    </recommendedName>
</protein>
<gene>
    <name evidence="5" type="ORF">K7K07_19490</name>
</gene>